<evidence type="ECO:0000313" key="1">
    <source>
        <dbReference type="EMBL" id="KAL1504747.1"/>
    </source>
</evidence>
<keyword evidence="2" id="KW-1185">Reference proteome</keyword>
<accession>A0AB34IRD2</accession>
<organism evidence="1 2">
    <name type="scientific">Prymnesium parvum</name>
    <name type="common">Toxic golden alga</name>
    <dbReference type="NCBI Taxonomy" id="97485"/>
    <lineage>
        <taxon>Eukaryota</taxon>
        <taxon>Haptista</taxon>
        <taxon>Haptophyta</taxon>
        <taxon>Prymnesiophyceae</taxon>
        <taxon>Prymnesiales</taxon>
        <taxon>Prymnesiaceae</taxon>
        <taxon>Prymnesium</taxon>
    </lineage>
</organism>
<dbReference type="AlphaFoldDB" id="A0AB34IRD2"/>
<gene>
    <name evidence="1" type="ORF">AB1Y20_008524</name>
</gene>
<reference evidence="1 2" key="1">
    <citation type="journal article" date="2024" name="Science">
        <title>Giant polyketide synthase enzymes in the biosynthesis of giant marine polyether toxins.</title>
        <authorList>
            <person name="Fallon T.R."/>
            <person name="Shende V.V."/>
            <person name="Wierzbicki I.H."/>
            <person name="Pendleton A.L."/>
            <person name="Watervoot N.F."/>
            <person name="Auber R.P."/>
            <person name="Gonzalez D.J."/>
            <person name="Wisecaver J.H."/>
            <person name="Moore B.S."/>
        </authorList>
    </citation>
    <scope>NUCLEOTIDE SEQUENCE [LARGE SCALE GENOMIC DNA]</scope>
    <source>
        <strain evidence="1 2">12B1</strain>
    </source>
</reference>
<dbReference type="EMBL" id="JBGBPQ010000019">
    <property type="protein sequence ID" value="KAL1504747.1"/>
    <property type="molecule type" value="Genomic_DNA"/>
</dbReference>
<comment type="caution">
    <text evidence="1">The sequence shown here is derived from an EMBL/GenBank/DDBJ whole genome shotgun (WGS) entry which is preliminary data.</text>
</comment>
<proteinExistence type="predicted"/>
<name>A0AB34IRD2_PRYPA</name>
<sequence length="325" mass="36489">MIELNSFLRVGSYTGVLNADMFGVLDLGCPRDEPGQCFEIHAKTDISFPIRLHIRPRELLTSNSKMMVRKYAAMSTPGRILATDKWEVIPHALKVDGEQYVEVVLWHLCGFHVHKILFDGQDRSAHQTILSIRNPTSHIIACSYVNWKTVQSKTTDTAGTYAVTGQGGLKSGPIATWLGAEAEASFNDQQVSKVVEQVTREGSARGTFEIYPNEEIEVYLREGGGHTFDMKVRGPSGCFVVLHAGSLLSLRNVSGHNVSALDEHQNGPVMSVRKKMQLYEGAIERHIPQSGTNERILEYLIDNHKQLRRLWHELNEEREKSCVLH</sequence>
<protein>
    <submittedName>
        <fullName evidence="1">Uncharacterized protein</fullName>
    </submittedName>
</protein>
<evidence type="ECO:0000313" key="2">
    <source>
        <dbReference type="Proteomes" id="UP001515480"/>
    </source>
</evidence>
<dbReference type="Proteomes" id="UP001515480">
    <property type="component" value="Unassembled WGS sequence"/>
</dbReference>